<gene>
    <name evidence="7" type="ORF">CLH62_12510</name>
</gene>
<feature type="signal peptide" evidence="5">
    <location>
        <begin position="1"/>
        <end position="24"/>
    </location>
</feature>
<dbReference type="PRINTS" id="PR01021">
    <property type="entry name" value="OMPADOMAIN"/>
</dbReference>
<dbReference type="PANTHER" id="PTHR30329:SF21">
    <property type="entry name" value="LIPOPROTEIN YIAD-RELATED"/>
    <property type="match status" value="1"/>
</dbReference>
<dbReference type="Gene3D" id="3.30.1330.60">
    <property type="entry name" value="OmpA-like domain"/>
    <property type="match status" value="1"/>
</dbReference>
<evidence type="ECO:0000256" key="2">
    <source>
        <dbReference type="ARBA" id="ARBA00023136"/>
    </source>
</evidence>
<organism evidence="7 8">
    <name type="scientific">Marinobacter guineae</name>
    <dbReference type="NCBI Taxonomy" id="432303"/>
    <lineage>
        <taxon>Bacteria</taxon>
        <taxon>Pseudomonadati</taxon>
        <taxon>Pseudomonadota</taxon>
        <taxon>Gammaproteobacteria</taxon>
        <taxon>Pseudomonadales</taxon>
        <taxon>Marinobacteraceae</taxon>
        <taxon>Marinobacter</taxon>
    </lineage>
</organism>
<dbReference type="InterPro" id="IPR006665">
    <property type="entry name" value="OmpA-like"/>
</dbReference>
<dbReference type="GO" id="GO:0009279">
    <property type="term" value="C:cell outer membrane"/>
    <property type="evidence" value="ECO:0007669"/>
    <property type="project" value="UniProtKB-SubCell"/>
</dbReference>
<dbReference type="InterPro" id="IPR006664">
    <property type="entry name" value="OMP_bac"/>
</dbReference>
<dbReference type="Proteomes" id="UP000229044">
    <property type="component" value="Unassembled WGS sequence"/>
</dbReference>
<evidence type="ECO:0000256" key="3">
    <source>
        <dbReference type="ARBA" id="ARBA00023237"/>
    </source>
</evidence>
<feature type="chain" id="PRO_5013807224" description="OmpA-like domain-containing protein" evidence="5">
    <location>
        <begin position="25"/>
        <end position="494"/>
    </location>
</feature>
<keyword evidence="8" id="KW-1185">Reference proteome</keyword>
<dbReference type="SUPFAM" id="SSF103088">
    <property type="entry name" value="OmpA-like"/>
    <property type="match status" value="1"/>
</dbReference>
<accession>A0A2G1VEG1</accession>
<evidence type="ECO:0000313" key="7">
    <source>
        <dbReference type="EMBL" id="PHQ25163.1"/>
    </source>
</evidence>
<dbReference type="OrthoDB" id="9792021at2"/>
<dbReference type="CDD" id="cd07185">
    <property type="entry name" value="OmpA_C-like"/>
    <property type="match status" value="1"/>
</dbReference>
<keyword evidence="5" id="KW-0732">Signal</keyword>
<name>A0A2G1VEG1_9GAMM</name>
<comment type="subcellular location">
    <subcellularLocation>
        <location evidence="1">Cell outer membrane</location>
    </subcellularLocation>
</comment>
<sequence length="494" mass="54794">MFMFMFLKTLALLMLCLITPWVSADESDHPLLSRYPNAEIGKWLYTEYEKVELPSGPVNNEGNLHADALIGDLTRIRYEIEGVSTFKVFENYRNALKTSGAKLVSVCELRECGGKDSGLLDLAAGVAGGRYYIGNYYEKPYFARAKLESAQGDIHVGLFVGGYDGDVWVQQVVVEEVPSQNTLISVAKDYLSVKPEQAPSGDQRTPEEKQEDHPMMARYPGARLSKFRSVEYEKISLPLSVVSPEGTAPVKLDLIGDISQYTYQAENVSTLKVYQNYLQAIENLEFSLDYSCELDECGGEDASRKLGQRMAVTGGIENYFRNPYYFVASRNAPQGRVVVAMYFGGFEGDVWIQQAVIEEKGTETDLIKVDADQLYQEIQQSGKALVYGIYFDTDSASVKAESADALKAISDLIQSHPELNLYVVGHTDDTGTSDHNLSLSSRRAASVVEALKADYAMESDRLEPAGVGPYAPVAGNESDDGRRLNRRVELVRRL</sequence>
<dbReference type="AlphaFoldDB" id="A0A2G1VEG1"/>
<evidence type="ECO:0000256" key="5">
    <source>
        <dbReference type="SAM" id="SignalP"/>
    </source>
</evidence>
<keyword evidence="2 4" id="KW-0472">Membrane</keyword>
<keyword evidence="3" id="KW-0998">Cell outer membrane</keyword>
<dbReference type="EMBL" id="NTFI01000003">
    <property type="protein sequence ID" value="PHQ25163.1"/>
    <property type="molecule type" value="Genomic_DNA"/>
</dbReference>
<comment type="caution">
    <text evidence="7">The sequence shown here is derived from an EMBL/GenBank/DDBJ whole genome shotgun (WGS) entry which is preliminary data.</text>
</comment>
<dbReference type="PROSITE" id="PS51123">
    <property type="entry name" value="OMPA_2"/>
    <property type="match status" value="1"/>
</dbReference>
<evidence type="ECO:0000256" key="1">
    <source>
        <dbReference type="ARBA" id="ARBA00004442"/>
    </source>
</evidence>
<dbReference type="PANTHER" id="PTHR30329">
    <property type="entry name" value="STATOR ELEMENT OF FLAGELLAR MOTOR COMPLEX"/>
    <property type="match status" value="1"/>
</dbReference>
<evidence type="ECO:0000256" key="4">
    <source>
        <dbReference type="PROSITE-ProRule" id="PRU00473"/>
    </source>
</evidence>
<proteinExistence type="predicted"/>
<protein>
    <recommendedName>
        <fullName evidence="6">OmpA-like domain-containing protein</fullName>
    </recommendedName>
</protein>
<dbReference type="InterPro" id="IPR036737">
    <property type="entry name" value="OmpA-like_sf"/>
</dbReference>
<evidence type="ECO:0000259" key="6">
    <source>
        <dbReference type="PROSITE" id="PS51123"/>
    </source>
</evidence>
<reference evidence="7 8" key="1">
    <citation type="submission" date="2017-09" db="EMBL/GenBank/DDBJ databases">
        <title>The draft genome sequences of Marinobacter guineae M3B.</title>
        <authorList>
            <person name="Cao J."/>
        </authorList>
    </citation>
    <scope>NUCLEOTIDE SEQUENCE [LARGE SCALE GENOMIC DNA]</scope>
    <source>
        <strain evidence="7 8">M3B</strain>
    </source>
</reference>
<dbReference type="InterPro" id="IPR050330">
    <property type="entry name" value="Bact_OuterMem_StrucFunc"/>
</dbReference>
<evidence type="ECO:0000313" key="8">
    <source>
        <dbReference type="Proteomes" id="UP000229044"/>
    </source>
</evidence>
<dbReference type="Pfam" id="PF00691">
    <property type="entry name" value="OmpA"/>
    <property type="match status" value="1"/>
</dbReference>
<feature type="domain" description="OmpA-like" evidence="6">
    <location>
        <begin position="378"/>
        <end position="494"/>
    </location>
</feature>